<sequence>MDQQVLLSTPHMGSWEKEYVDEAFRTNWIAPLGPNVDAFEREIAEMVGAKHAAALSSGTAAIHLALSMLGVRRGDTVFCSTLTFAASANPIVYQGAEPVFIDSEPTSWNMSPIALEKAFADACNRCRLPKAVIAVNLYGQSADMDALGAICERYGVPIVEDAAESLGARYKGRMSGTLGAMGIYSFNGNKIITTSGGGMLVSDNVEFIDRARFLATQARDPAPYYQHSVVGFNYRMSNILAGVGRGQLKVLEERVRARRAVFETYRNELADIECIEWMPEPEWSYSTHWLSACTIKRDLGRMSTLELIQRLSADMIEARPLWKPMHLQPVFGSCRYFAHGEDSVSDQLFEQGICLPSGSNMSEENLERVVTSLRRWLSS</sequence>
<dbReference type="PIRSF" id="PIRSF000390">
    <property type="entry name" value="PLP_StrS"/>
    <property type="match status" value="1"/>
</dbReference>
<dbReference type="CDD" id="cd00616">
    <property type="entry name" value="AHBA_syn"/>
    <property type="match status" value="1"/>
</dbReference>
<comment type="cofactor">
    <cofactor evidence="1">
        <name>pyridoxal 5'-phosphate</name>
        <dbReference type="ChEBI" id="CHEBI:597326"/>
    </cofactor>
</comment>
<dbReference type="InterPro" id="IPR015424">
    <property type="entry name" value="PyrdxlP-dep_Trfase"/>
</dbReference>
<accession>A0ABD4SRW6</accession>
<dbReference type="GO" id="GO:0102933">
    <property type="term" value="F:GDP-4-dehydro-6-deoxy-D-mannose-4-aminotransferase activity"/>
    <property type="evidence" value="ECO:0007669"/>
    <property type="project" value="UniProtKB-EC"/>
</dbReference>
<feature type="active site" description="Proton acceptor" evidence="10">
    <location>
        <position position="190"/>
    </location>
</feature>
<dbReference type="InterPro" id="IPR000653">
    <property type="entry name" value="DegT/StrS_aminotransferase"/>
</dbReference>
<dbReference type="Proteomes" id="UP001200247">
    <property type="component" value="Unassembled WGS sequence"/>
</dbReference>
<evidence type="ECO:0000313" key="14">
    <source>
        <dbReference type="Proteomes" id="UP001200247"/>
    </source>
</evidence>
<feature type="modified residue" description="N6-(pyridoxal phosphate)lysine" evidence="11">
    <location>
        <position position="190"/>
    </location>
</feature>
<keyword evidence="3 13" id="KW-0032">Aminotransferase</keyword>
<comment type="similarity">
    <text evidence="6 12">Belongs to the DegT/DnrJ/EryC1 family.</text>
</comment>
<keyword evidence="5 11" id="KW-0663">Pyridoxal phosphate</keyword>
<organism evidence="13 14">
    <name type="scientific">Laribacter hongkongensis</name>
    <dbReference type="NCBI Taxonomy" id="168471"/>
    <lineage>
        <taxon>Bacteria</taxon>
        <taxon>Pseudomonadati</taxon>
        <taxon>Pseudomonadota</taxon>
        <taxon>Betaproteobacteria</taxon>
        <taxon>Neisseriales</taxon>
        <taxon>Aquaspirillaceae</taxon>
        <taxon>Laribacter</taxon>
    </lineage>
</organism>
<dbReference type="EC" id="2.6.1.102" evidence="8"/>
<evidence type="ECO:0000256" key="11">
    <source>
        <dbReference type="PIRSR" id="PIRSR000390-2"/>
    </source>
</evidence>
<evidence type="ECO:0000256" key="12">
    <source>
        <dbReference type="RuleBase" id="RU004508"/>
    </source>
</evidence>
<dbReference type="FunFam" id="3.40.640.10:FF:000090">
    <property type="entry name" value="Pyridoxal phosphate-dependent aminotransferase"/>
    <property type="match status" value="1"/>
</dbReference>
<evidence type="ECO:0000256" key="6">
    <source>
        <dbReference type="ARBA" id="ARBA00037999"/>
    </source>
</evidence>
<evidence type="ECO:0000256" key="1">
    <source>
        <dbReference type="ARBA" id="ARBA00001933"/>
    </source>
</evidence>
<comment type="caution">
    <text evidence="13">The sequence shown here is derived from an EMBL/GenBank/DDBJ whole genome shotgun (WGS) entry which is preliminary data.</text>
</comment>
<proteinExistence type="inferred from homology"/>
<evidence type="ECO:0000256" key="7">
    <source>
        <dbReference type="ARBA" id="ARBA00051587"/>
    </source>
</evidence>
<evidence type="ECO:0000256" key="9">
    <source>
        <dbReference type="ARBA" id="ARBA00074221"/>
    </source>
</evidence>
<name>A0ABD4SRW6_9NEIS</name>
<evidence type="ECO:0000256" key="2">
    <source>
        <dbReference type="ARBA" id="ARBA00005125"/>
    </source>
</evidence>
<evidence type="ECO:0000313" key="13">
    <source>
        <dbReference type="EMBL" id="MCG9026033.1"/>
    </source>
</evidence>
<evidence type="ECO:0000256" key="3">
    <source>
        <dbReference type="ARBA" id="ARBA00022576"/>
    </source>
</evidence>
<evidence type="ECO:0000256" key="8">
    <source>
        <dbReference type="ARBA" id="ARBA00066317"/>
    </source>
</evidence>
<dbReference type="SUPFAM" id="SSF53383">
    <property type="entry name" value="PLP-dependent transferases"/>
    <property type="match status" value="1"/>
</dbReference>
<evidence type="ECO:0000256" key="5">
    <source>
        <dbReference type="ARBA" id="ARBA00022898"/>
    </source>
</evidence>
<gene>
    <name evidence="13" type="ORF">LH440_08995</name>
</gene>
<dbReference type="Gene3D" id="3.40.640.10">
    <property type="entry name" value="Type I PLP-dependent aspartate aminotransferase-like (Major domain)"/>
    <property type="match status" value="1"/>
</dbReference>
<dbReference type="PANTHER" id="PTHR30244:SF34">
    <property type="entry name" value="DTDP-4-AMINO-4,6-DIDEOXYGALACTOSE TRANSAMINASE"/>
    <property type="match status" value="1"/>
</dbReference>
<keyword evidence="4" id="KW-0808">Transferase</keyword>
<evidence type="ECO:0000256" key="4">
    <source>
        <dbReference type="ARBA" id="ARBA00022679"/>
    </source>
</evidence>
<comment type="pathway">
    <text evidence="2">Bacterial outer membrane biogenesis; LPS O-antigen biosynthesis.</text>
</comment>
<dbReference type="Gene3D" id="3.90.1150.10">
    <property type="entry name" value="Aspartate Aminotransferase, domain 1"/>
    <property type="match status" value="1"/>
</dbReference>
<evidence type="ECO:0000256" key="10">
    <source>
        <dbReference type="PIRSR" id="PIRSR000390-1"/>
    </source>
</evidence>
<dbReference type="PANTHER" id="PTHR30244">
    <property type="entry name" value="TRANSAMINASE"/>
    <property type="match status" value="1"/>
</dbReference>
<dbReference type="Pfam" id="PF01041">
    <property type="entry name" value="DegT_DnrJ_EryC1"/>
    <property type="match status" value="1"/>
</dbReference>
<reference evidence="13 14" key="1">
    <citation type="submission" date="2021-10" db="EMBL/GenBank/DDBJ databases">
        <title>Whole-genome sequencing analysis of Laribacter hongkongensis: virulence gene profiles, carbohydrate-active enzyme prediction, and antimicrobial resistance characterization.</title>
        <authorList>
            <person name="Yuan P."/>
            <person name="Zhan Y."/>
            <person name="Chen D."/>
        </authorList>
    </citation>
    <scope>NUCLEOTIDE SEQUENCE [LARGE SCALE GENOMIC DNA]</scope>
    <source>
        <strain evidence="13 14">W67</strain>
    </source>
</reference>
<dbReference type="InterPro" id="IPR015421">
    <property type="entry name" value="PyrdxlP-dep_Trfase_major"/>
</dbReference>
<dbReference type="AlphaFoldDB" id="A0ABD4SRW6"/>
<protein>
    <recommendedName>
        <fullName evidence="9">GDP-perosamine synthase</fullName>
        <ecNumber evidence="8">2.6.1.102</ecNumber>
    </recommendedName>
</protein>
<dbReference type="InterPro" id="IPR015422">
    <property type="entry name" value="PyrdxlP-dep_Trfase_small"/>
</dbReference>
<comment type="catalytic activity">
    <reaction evidence="7">
        <text>GDP-alpha-D-perosamine + 2-oxoglutarate = GDP-4-dehydro-alpha-D-rhamnose + L-glutamate</text>
        <dbReference type="Rhea" id="RHEA:36779"/>
        <dbReference type="ChEBI" id="CHEBI:16810"/>
        <dbReference type="ChEBI" id="CHEBI:29985"/>
        <dbReference type="ChEBI" id="CHEBI:57964"/>
        <dbReference type="ChEBI" id="CHEBI:73996"/>
        <dbReference type="EC" id="2.6.1.102"/>
    </reaction>
</comment>
<dbReference type="EMBL" id="JAJAXM010000014">
    <property type="protein sequence ID" value="MCG9026033.1"/>
    <property type="molecule type" value="Genomic_DNA"/>
</dbReference>